<reference evidence="1" key="1">
    <citation type="journal article" date="2013" name="BMC Genomics">
        <title>Unscrambling butterfly oogenesis.</title>
        <authorList>
            <person name="Carter J.M."/>
            <person name="Baker S.C."/>
            <person name="Pink R."/>
            <person name="Carter D.R."/>
            <person name="Collins A."/>
            <person name="Tomlin J."/>
            <person name="Gibbs M."/>
            <person name="Breuker C.J."/>
        </authorList>
    </citation>
    <scope>NUCLEOTIDE SEQUENCE</scope>
    <source>
        <tissue evidence="1">Ovary</tissue>
    </source>
</reference>
<dbReference type="EMBL" id="GAIX01001662">
    <property type="protein sequence ID" value="JAA90898.1"/>
    <property type="molecule type" value="Transcribed_RNA"/>
</dbReference>
<accession>S4PLW6</accession>
<feature type="non-terminal residue" evidence="1">
    <location>
        <position position="68"/>
    </location>
</feature>
<proteinExistence type="predicted"/>
<reference evidence="1" key="2">
    <citation type="submission" date="2013-05" db="EMBL/GenBank/DDBJ databases">
        <authorList>
            <person name="Carter J.-M."/>
            <person name="Baker S.C."/>
            <person name="Pink R."/>
            <person name="Carter D.R.F."/>
            <person name="Collins A."/>
            <person name="Tomlin J."/>
            <person name="Gibbs M."/>
            <person name="Breuker C.J."/>
        </authorList>
    </citation>
    <scope>NUCLEOTIDE SEQUENCE</scope>
    <source>
        <tissue evidence="1">Ovary</tissue>
    </source>
</reference>
<organism evidence="1">
    <name type="scientific">Pararge aegeria</name>
    <name type="common">speckled wood butterfly</name>
    <dbReference type="NCBI Taxonomy" id="116150"/>
    <lineage>
        <taxon>Eukaryota</taxon>
        <taxon>Metazoa</taxon>
        <taxon>Ecdysozoa</taxon>
        <taxon>Arthropoda</taxon>
        <taxon>Hexapoda</taxon>
        <taxon>Insecta</taxon>
        <taxon>Pterygota</taxon>
        <taxon>Neoptera</taxon>
        <taxon>Endopterygota</taxon>
        <taxon>Lepidoptera</taxon>
        <taxon>Glossata</taxon>
        <taxon>Ditrysia</taxon>
        <taxon>Papilionoidea</taxon>
        <taxon>Nymphalidae</taxon>
        <taxon>Satyrinae</taxon>
        <taxon>Satyrini</taxon>
        <taxon>Parargina</taxon>
        <taxon>Pararge</taxon>
    </lineage>
</organism>
<dbReference type="AlphaFoldDB" id="S4PLW6"/>
<sequence length="68" mass="7795">MYTNLHDIYRSTGIVCTIDIAPMYFYRGLILLSNKKIITLELILSFYNPTKLADPKPASILSQVKQFV</sequence>
<protein>
    <submittedName>
        <fullName evidence="1">Uncharacterized protein</fullName>
    </submittedName>
</protein>
<name>S4PLW6_9NEOP</name>
<evidence type="ECO:0000313" key="1">
    <source>
        <dbReference type="EMBL" id="JAA90898.1"/>
    </source>
</evidence>